<dbReference type="GO" id="GO:0051536">
    <property type="term" value="F:iron-sulfur cluster binding"/>
    <property type="evidence" value="ECO:0007669"/>
    <property type="project" value="InterPro"/>
</dbReference>
<dbReference type="Gene3D" id="3.30.70.330">
    <property type="match status" value="1"/>
</dbReference>
<dbReference type="PANTHER" id="PTHR11178">
    <property type="entry name" value="IRON-SULFUR CLUSTER SCAFFOLD PROTEIN NFU-RELATED"/>
    <property type="match status" value="1"/>
</dbReference>
<dbReference type="OrthoDB" id="5390at2759"/>
<dbReference type="GO" id="GO:0016226">
    <property type="term" value="P:iron-sulfur cluster assembly"/>
    <property type="evidence" value="ECO:0007669"/>
    <property type="project" value="InterPro"/>
</dbReference>
<dbReference type="Gene3D" id="3.30.300.130">
    <property type="entry name" value="Fe-S cluster assembly (FSCA)"/>
    <property type="match status" value="1"/>
</dbReference>
<keyword evidence="2" id="KW-0694">RNA-binding</keyword>
<dbReference type="Pfam" id="PF01106">
    <property type="entry name" value="NifU"/>
    <property type="match status" value="1"/>
</dbReference>
<dbReference type="Pfam" id="PF12923">
    <property type="entry name" value="RRP7"/>
    <property type="match status" value="1"/>
</dbReference>
<dbReference type="InterPro" id="IPR036498">
    <property type="entry name" value="Nfu/NifU_N_sf"/>
</dbReference>
<dbReference type="InterPro" id="IPR000504">
    <property type="entry name" value="RRM_dom"/>
</dbReference>
<feature type="region of interest" description="Disordered" evidence="3">
    <location>
        <begin position="21"/>
        <end position="49"/>
    </location>
</feature>
<dbReference type="InterPro" id="IPR024326">
    <property type="entry name" value="RRP7_C"/>
</dbReference>
<feature type="domain" description="RRM" evidence="4">
    <location>
        <begin position="284"/>
        <end position="374"/>
    </location>
</feature>
<dbReference type="PROSITE" id="PS50102">
    <property type="entry name" value="RRM"/>
    <property type="match status" value="1"/>
</dbReference>
<dbReference type="InterPro" id="IPR035979">
    <property type="entry name" value="RBD_domain_sf"/>
</dbReference>
<dbReference type="Gene3D" id="3.30.1370.70">
    <property type="entry name" value="Scaffold protein Nfu/NifU, N-terminal domain"/>
    <property type="match status" value="1"/>
</dbReference>
<dbReference type="InterPro" id="IPR001075">
    <property type="entry name" value="NIF_FeS_clus_asmbl_NifU_C"/>
</dbReference>
<dbReference type="Pfam" id="PF08712">
    <property type="entry name" value="Nfu_N"/>
    <property type="match status" value="1"/>
</dbReference>
<dbReference type="SUPFAM" id="SSF54928">
    <property type="entry name" value="RNA-binding domain, RBD"/>
    <property type="match status" value="1"/>
</dbReference>
<dbReference type="AlphaFoldDB" id="A0A7J6KYN2"/>
<dbReference type="InterPro" id="IPR014824">
    <property type="entry name" value="Nfu/NifU_N"/>
</dbReference>
<evidence type="ECO:0000313" key="6">
    <source>
        <dbReference type="Proteomes" id="UP000570595"/>
    </source>
</evidence>
<reference evidence="5 6" key="1">
    <citation type="submission" date="2020-04" db="EMBL/GenBank/DDBJ databases">
        <title>Perkinsus olseni comparative genomics.</title>
        <authorList>
            <person name="Bogema D.R."/>
        </authorList>
    </citation>
    <scope>NUCLEOTIDE SEQUENCE [LARGE SCALE GENOMIC DNA]</scope>
    <source>
        <strain evidence="5">ATCC PRA-179</strain>
    </source>
</reference>
<dbReference type="Proteomes" id="UP000570595">
    <property type="component" value="Unassembled WGS sequence"/>
</dbReference>
<dbReference type="SUPFAM" id="SSF110836">
    <property type="entry name" value="Hypothetical protein SAV1430"/>
    <property type="match status" value="1"/>
</dbReference>
<evidence type="ECO:0000256" key="2">
    <source>
        <dbReference type="PROSITE-ProRule" id="PRU00176"/>
    </source>
</evidence>
<sequence>MITTAVPGISSPMSRVLASHAPASPSLSYETNESTADEASPTSKQEVKVSSAASGDANAMIFWLEGDKTILPSGAKGMTFENKEGSSKAPLALSLFKIEGVERVTLSQHNAAVSKASSIDWCFVKPKVESVLCSFFAIAGLQPVYKSALQFESEAEEAEKAKLMERIGEVLDDRIRPVLQDDGGDVDLADFDEKTGVLSVRLKGACAGCPMSSVTLRFRIENMLVQSVPEVKKVINIASTDPLSRLEGYRILYVPLSKGSPLTRQLMVKRNDQAADPAEWPNERTLFVAHLDYWVTEKALTRLFEVFGDVERVRIKKAVKPAQTSADKADGIVRDLVFGHVLFVSEDSMKNVLESPSASMELVHRGLCLPLARSVLKTAEKSALPASSQVSTTKTTIHGTPVVYCDPLTLQRHVDVAMAEHEDEEAAEKRRQQEPEVDEDGFTVVRGTGVTRSADGLAVKGYRVPTAVNTAVDYGELFGGIGHGTSQQRKLEKKKAKKQQVMDFYRFQHRERKRAEFMEEQKRNTRDQETVSEMKRRRLFEIR</sequence>
<evidence type="ECO:0000313" key="5">
    <source>
        <dbReference type="EMBL" id="KAF4651536.1"/>
    </source>
</evidence>
<protein>
    <submittedName>
        <fullName evidence="5">NFU1 iron-sulfur cluster scaffold</fullName>
    </submittedName>
</protein>
<dbReference type="GO" id="GO:0005506">
    <property type="term" value="F:iron ion binding"/>
    <property type="evidence" value="ECO:0007669"/>
    <property type="project" value="InterPro"/>
</dbReference>
<accession>A0A7J6KYN2</accession>
<dbReference type="EMBL" id="JABAHT010000838">
    <property type="protein sequence ID" value="KAF4651536.1"/>
    <property type="molecule type" value="Genomic_DNA"/>
</dbReference>
<dbReference type="Gene3D" id="6.10.250.1770">
    <property type="match status" value="1"/>
</dbReference>
<dbReference type="InterPro" id="IPR012677">
    <property type="entry name" value="Nucleotide-bd_a/b_plait_sf"/>
</dbReference>
<dbReference type="SMART" id="SM00932">
    <property type="entry name" value="Nfu_N"/>
    <property type="match status" value="1"/>
</dbReference>
<dbReference type="SUPFAM" id="SSF117916">
    <property type="entry name" value="Fe-S cluster assembly (FSCA) domain-like"/>
    <property type="match status" value="1"/>
</dbReference>
<proteinExistence type="inferred from homology"/>
<feature type="region of interest" description="Disordered" evidence="3">
    <location>
        <begin position="421"/>
        <end position="440"/>
    </location>
</feature>
<name>A0A7J6KYN2_PEROL</name>
<evidence type="ECO:0000256" key="3">
    <source>
        <dbReference type="SAM" id="MobiDB-lite"/>
    </source>
</evidence>
<organism evidence="5 6">
    <name type="scientific">Perkinsus olseni</name>
    <name type="common">Perkinsus atlanticus</name>
    <dbReference type="NCBI Taxonomy" id="32597"/>
    <lineage>
        <taxon>Eukaryota</taxon>
        <taxon>Sar</taxon>
        <taxon>Alveolata</taxon>
        <taxon>Perkinsozoa</taxon>
        <taxon>Perkinsea</taxon>
        <taxon>Perkinsida</taxon>
        <taxon>Perkinsidae</taxon>
        <taxon>Perkinsus</taxon>
    </lineage>
</organism>
<evidence type="ECO:0000259" key="4">
    <source>
        <dbReference type="PROSITE" id="PS50102"/>
    </source>
</evidence>
<comment type="caution">
    <text evidence="5">The sequence shown here is derived from an EMBL/GenBank/DDBJ whole genome shotgun (WGS) entry which is preliminary data.</text>
</comment>
<evidence type="ECO:0000256" key="1">
    <source>
        <dbReference type="ARBA" id="ARBA00006420"/>
    </source>
</evidence>
<comment type="similarity">
    <text evidence="1">Belongs to the NifU family.</text>
</comment>
<dbReference type="InterPro" id="IPR034904">
    <property type="entry name" value="FSCA_dom_sf"/>
</dbReference>
<dbReference type="GO" id="GO:0003723">
    <property type="term" value="F:RNA binding"/>
    <property type="evidence" value="ECO:0007669"/>
    <property type="project" value="UniProtKB-UniRule"/>
</dbReference>
<gene>
    <name evidence="5" type="primary">NU1_2</name>
    <name evidence="5" type="ORF">FOZ61_010378</name>
</gene>
<feature type="region of interest" description="Disordered" evidence="3">
    <location>
        <begin position="517"/>
        <end position="543"/>
    </location>
</feature>